<gene>
    <name evidence="3" type="ORF">CLV99_4090</name>
</gene>
<dbReference type="GO" id="GO:0016779">
    <property type="term" value="F:nucleotidyltransferase activity"/>
    <property type="evidence" value="ECO:0007669"/>
    <property type="project" value="InterPro"/>
</dbReference>
<evidence type="ECO:0000313" key="4">
    <source>
        <dbReference type="Proteomes" id="UP000295292"/>
    </source>
</evidence>
<organism evidence="3 4">
    <name type="scientific">Sphingobacterium yanglingense</name>
    <dbReference type="NCBI Taxonomy" id="1437280"/>
    <lineage>
        <taxon>Bacteria</taxon>
        <taxon>Pseudomonadati</taxon>
        <taxon>Bacteroidota</taxon>
        <taxon>Sphingobacteriia</taxon>
        <taxon>Sphingobacteriales</taxon>
        <taxon>Sphingobacteriaceae</taxon>
        <taxon>Sphingobacterium</taxon>
    </lineage>
</organism>
<dbReference type="InterPro" id="IPR040511">
    <property type="entry name" value="AGS_C"/>
</dbReference>
<sequence>MKLTSYFKRFLENEVNLNPSRITTLDERTETITNLLSDSENFKDIFIDVVPQGSYAHKTIIKPVKTTQEFDADILLYLEENAEWEPKDYVQELYHFFRGNNTYKDKVSRKTRCVTIQYANDFHIDVVPFLERHGEKYVTNRHENNFELTNPEKYTEWLDERNRITKHHFVKVIRLLKYIRDYKQTFAIKSIVLNTLLGEQVNDAALLEDENCYSDVPTTLYTVMKKLKSYVKDHQYMPTIADPGETGENFGDRWNQDGWAVFRTKMIYYGDKIIEAYEETDKDRSLSKWQEVFGECFKKPENKSEQNSTESNRNLISYNNTEQQISDLGFPLRLNPIYKVRVTARVNKKIGHRNYDLHTQGNKVGRGRQITFTVTNVNIPQPFTVYWKTLNRGQYAIESNCVRGQISAGGMTHQEPTSFKGNHFVECYIVKDGICVAKDRQSVIII</sequence>
<reference evidence="3 4" key="1">
    <citation type="submission" date="2019-03" db="EMBL/GenBank/DDBJ databases">
        <title>Genomic Encyclopedia of Archaeal and Bacterial Type Strains, Phase II (KMG-II): from individual species to whole genera.</title>
        <authorList>
            <person name="Goeker M."/>
        </authorList>
    </citation>
    <scope>NUCLEOTIDE SEQUENCE [LARGE SCALE GENOMIC DNA]</scope>
    <source>
        <strain evidence="3 4">DSM 28353</strain>
    </source>
</reference>
<dbReference type="CDD" id="cd05400">
    <property type="entry name" value="NT_2-5OAS_ClassI-CCAase"/>
    <property type="match status" value="1"/>
</dbReference>
<dbReference type="SUPFAM" id="SSF81301">
    <property type="entry name" value="Nucleotidyltransferase"/>
    <property type="match status" value="1"/>
</dbReference>
<dbReference type="RefSeq" id="WP_133586247.1">
    <property type="nucleotide sequence ID" value="NZ_SNYV01000018.1"/>
</dbReference>
<dbReference type="InterPro" id="IPR006116">
    <property type="entry name" value="NT_2-5OAS_ClassI-CCAase"/>
</dbReference>
<evidence type="ECO:0000313" key="3">
    <source>
        <dbReference type="EMBL" id="TDQ73654.1"/>
    </source>
</evidence>
<comment type="caution">
    <text evidence="3">The sequence shown here is derived from an EMBL/GenBank/DDBJ whole genome shotgun (WGS) entry which is preliminary data.</text>
</comment>
<proteinExistence type="predicted"/>
<dbReference type="AlphaFoldDB" id="A0A4R6W4N8"/>
<dbReference type="Proteomes" id="UP000295292">
    <property type="component" value="Unassembled WGS sequence"/>
</dbReference>
<dbReference type="OrthoDB" id="1118920at2"/>
<dbReference type="Pfam" id="PF18144">
    <property type="entry name" value="SMODS"/>
    <property type="match status" value="1"/>
</dbReference>
<dbReference type="Pfam" id="PF18134">
    <property type="entry name" value="AGS_C"/>
    <property type="match status" value="1"/>
</dbReference>
<dbReference type="InterPro" id="IPR043519">
    <property type="entry name" value="NT_sf"/>
</dbReference>
<name>A0A4R6W4N8_9SPHI</name>
<accession>A0A4R6W4N8</accession>
<keyword evidence="4" id="KW-1185">Reference proteome</keyword>
<feature type="domain" description="Adenylyl/Guanylyl and SMODS C-terminal sensor" evidence="2">
    <location>
        <begin position="320"/>
        <end position="445"/>
    </location>
</feature>
<dbReference type="GO" id="GO:0051607">
    <property type="term" value="P:defense response to virus"/>
    <property type="evidence" value="ECO:0007669"/>
    <property type="project" value="UniProtKB-KW"/>
</dbReference>
<evidence type="ECO:0000259" key="2">
    <source>
        <dbReference type="Pfam" id="PF18134"/>
    </source>
</evidence>
<protein>
    <recommendedName>
        <fullName evidence="2">Adenylyl/Guanylyl and SMODS C-terminal sensor domain-containing protein</fullName>
    </recommendedName>
</protein>
<keyword evidence="1" id="KW-0051">Antiviral defense</keyword>
<dbReference type="Gene3D" id="3.30.460.10">
    <property type="entry name" value="Beta Polymerase, domain 2"/>
    <property type="match status" value="1"/>
</dbReference>
<evidence type="ECO:0000256" key="1">
    <source>
        <dbReference type="ARBA" id="ARBA00023118"/>
    </source>
</evidence>
<dbReference type="EMBL" id="SNYV01000018">
    <property type="protein sequence ID" value="TDQ73654.1"/>
    <property type="molecule type" value="Genomic_DNA"/>
</dbReference>